<keyword evidence="3" id="KW-1185">Reference proteome</keyword>
<protein>
    <submittedName>
        <fullName evidence="2">Uncharacterized protein</fullName>
    </submittedName>
</protein>
<organism evidence="2 3">
    <name type="scientific">Pleurodeles waltl</name>
    <name type="common">Iberian ribbed newt</name>
    <dbReference type="NCBI Taxonomy" id="8319"/>
    <lineage>
        <taxon>Eukaryota</taxon>
        <taxon>Metazoa</taxon>
        <taxon>Chordata</taxon>
        <taxon>Craniata</taxon>
        <taxon>Vertebrata</taxon>
        <taxon>Euteleostomi</taxon>
        <taxon>Amphibia</taxon>
        <taxon>Batrachia</taxon>
        <taxon>Caudata</taxon>
        <taxon>Salamandroidea</taxon>
        <taxon>Salamandridae</taxon>
        <taxon>Pleurodelinae</taxon>
        <taxon>Pleurodeles</taxon>
    </lineage>
</organism>
<dbReference type="AlphaFoldDB" id="A0AAV7QCR1"/>
<feature type="region of interest" description="Disordered" evidence="1">
    <location>
        <begin position="92"/>
        <end position="129"/>
    </location>
</feature>
<dbReference type="Proteomes" id="UP001066276">
    <property type="component" value="Chromosome 6"/>
</dbReference>
<reference evidence="2" key="1">
    <citation type="journal article" date="2022" name="bioRxiv">
        <title>Sequencing and chromosome-scale assembly of the giantPleurodeles waltlgenome.</title>
        <authorList>
            <person name="Brown T."/>
            <person name="Elewa A."/>
            <person name="Iarovenko S."/>
            <person name="Subramanian E."/>
            <person name="Araus A.J."/>
            <person name="Petzold A."/>
            <person name="Susuki M."/>
            <person name="Suzuki K.-i.T."/>
            <person name="Hayashi T."/>
            <person name="Toyoda A."/>
            <person name="Oliveira C."/>
            <person name="Osipova E."/>
            <person name="Leigh N.D."/>
            <person name="Simon A."/>
            <person name="Yun M.H."/>
        </authorList>
    </citation>
    <scope>NUCLEOTIDE SEQUENCE</scope>
    <source>
        <strain evidence="2">20211129_DDA</strain>
        <tissue evidence="2">Liver</tissue>
    </source>
</reference>
<proteinExistence type="predicted"/>
<accession>A0AAV7QCR1</accession>
<feature type="compositionally biased region" description="Basic and acidic residues" evidence="1">
    <location>
        <begin position="92"/>
        <end position="106"/>
    </location>
</feature>
<dbReference type="EMBL" id="JANPWB010000010">
    <property type="protein sequence ID" value="KAJ1138297.1"/>
    <property type="molecule type" value="Genomic_DNA"/>
</dbReference>
<evidence type="ECO:0000256" key="1">
    <source>
        <dbReference type="SAM" id="MobiDB-lite"/>
    </source>
</evidence>
<gene>
    <name evidence="2" type="ORF">NDU88_004686</name>
</gene>
<name>A0AAV7QCR1_PLEWA</name>
<comment type="caution">
    <text evidence="2">The sequence shown here is derived from an EMBL/GenBank/DDBJ whole genome shotgun (WGS) entry which is preliminary data.</text>
</comment>
<feature type="compositionally biased region" description="Basic and acidic residues" evidence="1">
    <location>
        <begin position="12"/>
        <end position="22"/>
    </location>
</feature>
<feature type="region of interest" description="Disordered" evidence="1">
    <location>
        <begin position="1"/>
        <end position="25"/>
    </location>
</feature>
<sequence>MGRLQGGAVIGRGRDPGLDRRLGHGVRAPRHTLKLPVRIRLASRTLRARVAALGKQGETRPGAVGHWAHGSSTMGITLGAWWWPTWPQREVTPGDRSERCAREGKRLVRAPGPRGTQDQKGKEPPCPPH</sequence>
<evidence type="ECO:0000313" key="3">
    <source>
        <dbReference type="Proteomes" id="UP001066276"/>
    </source>
</evidence>
<evidence type="ECO:0000313" key="2">
    <source>
        <dbReference type="EMBL" id="KAJ1138297.1"/>
    </source>
</evidence>
<feature type="compositionally biased region" description="Gly residues" evidence="1">
    <location>
        <begin position="1"/>
        <end position="10"/>
    </location>
</feature>